<organism evidence="1 2">
    <name type="scientific">Prorocentrum cordatum</name>
    <dbReference type="NCBI Taxonomy" id="2364126"/>
    <lineage>
        <taxon>Eukaryota</taxon>
        <taxon>Sar</taxon>
        <taxon>Alveolata</taxon>
        <taxon>Dinophyceae</taxon>
        <taxon>Prorocentrales</taxon>
        <taxon>Prorocentraceae</taxon>
        <taxon>Prorocentrum</taxon>
    </lineage>
</organism>
<evidence type="ECO:0000313" key="1">
    <source>
        <dbReference type="EMBL" id="CAK0830990.1"/>
    </source>
</evidence>
<accession>A0ABN9SFX5</accession>
<dbReference type="EMBL" id="CAUYUJ010011112">
    <property type="protein sequence ID" value="CAK0830990.1"/>
    <property type="molecule type" value="Genomic_DNA"/>
</dbReference>
<comment type="caution">
    <text evidence="1">The sequence shown here is derived from an EMBL/GenBank/DDBJ whole genome shotgun (WGS) entry which is preliminary data.</text>
</comment>
<gene>
    <name evidence="1" type="ORF">PCOR1329_LOCUS29454</name>
</gene>
<reference evidence="1" key="1">
    <citation type="submission" date="2023-10" db="EMBL/GenBank/DDBJ databases">
        <authorList>
            <person name="Chen Y."/>
            <person name="Shah S."/>
            <person name="Dougan E. K."/>
            <person name="Thang M."/>
            <person name="Chan C."/>
        </authorList>
    </citation>
    <scope>NUCLEOTIDE SEQUENCE [LARGE SCALE GENOMIC DNA]</scope>
</reference>
<protein>
    <submittedName>
        <fullName evidence="1">Uncharacterized protein</fullName>
    </submittedName>
</protein>
<evidence type="ECO:0000313" key="2">
    <source>
        <dbReference type="Proteomes" id="UP001189429"/>
    </source>
</evidence>
<keyword evidence="2" id="KW-1185">Reference proteome</keyword>
<dbReference type="Proteomes" id="UP001189429">
    <property type="component" value="Unassembled WGS sequence"/>
</dbReference>
<name>A0ABN9SFX5_9DINO</name>
<proteinExistence type="predicted"/>
<sequence>MLASASTAWFRASGLGAGDSIGGDASGCHPSGPLGTHLEAHIRDWKDFMNGDTRPGVGGRSSCPHQFVSAASFSEDNAAPWVDTAEFAEVVRAVNSSELCRATRGSSSATAKECSEAAEVLLKARTSCLLSELCSRCPPERGQGQSAGRREAGGWLGMHSRSPHVPFCSPFQSA</sequence>